<accession>A0A223NU67</accession>
<organism evidence="1 2">
    <name type="scientific">Mucilaginibacter xinganensis</name>
    <dbReference type="NCBI Taxonomy" id="1234841"/>
    <lineage>
        <taxon>Bacteria</taxon>
        <taxon>Pseudomonadati</taxon>
        <taxon>Bacteroidota</taxon>
        <taxon>Sphingobacteriia</taxon>
        <taxon>Sphingobacteriales</taxon>
        <taxon>Sphingobacteriaceae</taxon>
        <taxon>Mucilaginibacter</taxon>
    </lineage>
</organism>
<gene>
    <name evidence="1" type="ORF">MuYL_1515</name>
</gene>
<protein>
    <submittedName>
        <fullName evidence="1">Uncharacterized protein</fullName>
    </submittedName>
</protein>
<reference evidence="1 2" key="1">
    <citation type="submission" date="2017-08" db="EMBL/GenBank/DDBJ databases">
        <title>Complete genome sequence of Mucilaginibacter sp. strain BJC16-A31.</title>
        <authorList>
            <consortium name="Henan University of Science and Technology"/>
            <person name="You X."/>
        </authorList>
    </citation>
    <scope>NUCLEOTIDE SEQUENCE [LARGE SCALE GENOMIC DNA]</scope>
    <source>
        <strain evidence="1 2">BJC16-A31</strain>
    </source>
</reference>
<keyword evidence="2" id="KW-1185">Reference proteome</keyword>
<dbReference type="Proteomes" id="UP000215002">
    <property type="component" value="Chromosome"/>
</dbReference>
<dbReference type="EMBL" id="CP022743">
    <property type="protein sequence ID" value="ASU33413.1"/>
    <property type="molecule type" value="Genomic_DNA"/>
</dbReference>
<sequence length="68" mass="7934">MQLEHESKTEKDDPEKDAVKDKKFFDENYQHSVEYITFVVETKVLHNSESSLFTQLYHPVVPTPPPNA</sequence>
<proteinExistence type="predicted"/>
<dbReference type="KEGG" id="muc:MuYL_1515"/>
<evidence type="ECO:0000313" key="1">
    <source>
        <dbReference type="EMBL" id="ASU33413.1"/>
    </source>
</evidence>
<dbReference type="AlphaFoldDB" id="A0A223NU67"/>
<name>A0A223NU67_9SPHI</name>
<evidence type="ECO:0000313" key="2">
    <source>
        <dbReference type="Proteomes" id="UP000215002"/>
    </source>
</evidence>